<dbReference type="OrthoDB" id="5981765at2759"/>
<dbReference type="AlphaFoldDB" id="A0A7D9M640"/>
<proteinExistence type="predicted"/>
<dbReference type="InterPro" id="IPR036179">
    <property type="entry name" value="Ig-like_dom_sf"/>
</dbReference>
<dbReference type="Gene3D" id="2.60.40.10">
    <property type="entry name" value="Immunoglobulins"/>
    <property type="match status" value="2"/>
</dbReference>
<evidence type="ECO:0000313" key="5">
    <source>
        <dbReference type="EMBL" id="CAB4043864.1"/>
    </source>
</evidence>
<dbReference type="EMBL" id="CACRXK020033414">
    <property type="protein sequence ID" value="CAB4043864.1"/>
    <property type="molecule type" value="Genomic_DNA"/>
</dbReference>
<keyword evidence="4" id="KW-0393">Immunoglobulin domain</keyword>
<keyword evidence="1" id="KW-0732">Signal</keyword>
<protein>
    <submittedName>
        <fullName evidence="5">Vascular cell adhesion 1-like isoform X2</fullName>
    </submittedName>
</protein>
<comment type="caution">
    <text evidence="5">The sequence shown here is derived from an EMBL/GenBank/DDBJ whole genome shotgun (WGS) entry which is preliminary data.</text>
</comment>
<dbReference type="Pfam" id="PF13895">
    <property type="entry name" value="Ig_2"/>
    <property type="match status" value="1"/>
</dbReference>
<evidence type="ECO:0000313" key="6">
    <source>
        <dbReference type="Proteomes" id="UP001152795"/>
    </source>
</evidence>
<organism evidence="5 6">
    <name type="scientific">Paramuricea clavata</name>
    <name type="common">Red gorgonian</name>
    <name type="synonym">Violescent sea-whip</name>
    <dbReference type="NCBI Taxonomy" id="317549"/>
    <lineage>
        <taxon>Eukaryota</taxon>
        <taxon>Metazoa</taxon>
        <taxon>Cnidaria</taxon>
        <taxon>Anthozoa</taxon>
        <taxon>Octocorallia</taxon>
        <taxon>Malacalcyonacea</taxon>
        <taxon>Plexauridae</taxon>
        <taxon>Paramuricea</taxon>
    </lineage>
</organism>
<name>A0A7D9M640_PARCT</name>
<dbReference type="InterPro" id="IPR007110">
    <property type="entry name" value="Ig-like_dom"/>
</dbReference>
<dbReference type="SUPFAM" id="SSF48726">
    <property type="entry name" value="Immunoglobulin"/>
    <property type="match status" value="2"/>
</dbReference>
<dbReference type="PANTHER" id="PTHR12231:SF253">
    <property type="entry name" value="DPR-INTERACTING PROTEIN ETA, ISOFORM B-RELATED"/>
    <property type="match status" value="1"/>
</dbReference>
<reference evidence="5" key="1">
    <citation type="submission" date="2020-04" db="EMBL/GenBank/DDBJ databases">
        <authorList>
            <person name="Alioto T."/>
            <person name="Alioto T."/>
            <person name="Gomez Garrido J."/>
        </authorList>
    </citation>
    <scope>NUCLEOTIDE SEQUENCE</scope>
    <source>
        <strain evidence="5">A484AB</strain>
    </source>
</reference>
<keyword evidence="3" id="KW-1015">Disulfide bond</keyword>
<accession>A0A7D9M640</accession>
<keyword evidence="6" id="KW-1185">Reference proteome</keyword>
<evidence type="ECO:0000256" key="1">
    <source>
        <dbReference type="ARBA" id="ARBA00022729"/>
    </source>
</evidence>
<evidence type="ECO:0000256" key="3">
    <source>
        <dbReference type="ARBA" id="ARBA00023157"/>
    </source>
</evidence>
<dbReference type="Proteomes" id="UP001152795">
    <property type="component" value="Unassembled WGS sequence"/>
</dbReference>
<feature type="non-terminal residue" evidence="5">
    <location>
        <position position="161"/>
    </location>
</feature>
<dbReference type="PANTHER" id="PTHR12231">
    <property type="entry name" value="CTX-RELATED TYPE I TRANSMEMBRANE PROTEIN"/>
    <property type="match status" value="1"/>
</dbReference>
<dbReference type="InterPro" id="IPR051170">
    <property type="entry name" value="Neural/epithelial_adhesion"/>
</dbReference>
<dbReference type="PROSITE" id="PS50835">
    <property type="entry name" value="IG_LIKE"/>
    <property type="match status" value="2"/>
</dbReference>
<dbReference type="SMART" id="SM00409">
    <property type="entry name" value="IG"/>
    <property type="match status" value="2"/>
</dbReference>
<dbReference type="InterPro" id="IPR003598">
    <property type="entry name" value="Ig_sub2"/>
</dbReference>
<dbReference type="InterPro" id="IPR003599">
    <property type="entry name" value="Ig_sub"/>
</dbReference>
<evidence type="ECO:0000256" key="4">
    <source>
        <dbReference type="ARBA" id="ARBA00023319"/>
    </source>
</evidence>
<gene>
    <name evidence="5" type="ORF">PACLA_8A073498</name>
</gene>
<keyword evidence="2" id="KW-0677">Repeat</keyword>
<evidence type="ECO:0000256" key="2">
    <source>
        <dbReference type="ARBA" id="ARBA00022737"/>
    </source>
</evidence>
<dbReference type="InterPro" id="IPR013783">
    <property type="entry name" value="Ig-like_fold"/>
</dbReference>
<dbReference type="SMART" id="SM00408">
    <property type="entry name" value="IGc2"/>
    <property type="match status" value="2"/>
</dbReference>
<dbReference type="Pfam" id="PF13927">
    <property type="entry name" value="Ig_3"/>
    <property type="match status" value="1"/>
</dbReference>
<sequence length="161" mass="17629">MFTPERAVFGESVIMTCNSNGLPEPSYNITYNGTEVSANKTYTIDDVQYSHAGIYKCVATNKLGKDSASGNLTVIEKPNVTINCSSPVIVNEGDDFTCVCRSEGGNPPANVTWYDKDGKQMAKSFGENSLNLTDVSKQDIGTYKCVVQRYNLTDEELIEVK</sequence>